<protein>
    <submittedName>
        <fullName evidence="1">Uncharacterized protein</fullName>
    </submittedName>
</protein>
<gene>
    <name evidence="1" type="ORF">ACFOUO_10210</name>
</gene>
<reference evidence="2" key="1">
    <citation type="journal article" date="2019" name="Int. J. Syst. Evol. Microbiol.">
        <title>The Global Catalogue of Microorganisms (GCM) 10K type strain sequencing project: providing services to taxonomists for standard genome sequencing and annotation.</title>
        <authorList>
            <consortium name="The Broad Institute Genomics Platform"/>
            <consortium name="The Broad Institute Genome Sequencing Center for Infectious Disease"/>
            <person name="Wu L."/>
            <person name="Ma J."/>
        </authorList>
    </citation>
    <scope>NUCLEOTIDE SEQUENCE [LARGE SCALE GENOMIC DNA]</scope>
    <source>
        <strain evidence="2">IBRC-M 10813</strain>
    </source>
</reference>
<proteinExistence type="predicted"/>
<dbReference type="Proteomes" id="UP001595843">
    <property type="component" value="Unassembled WGS sequence"/>
</dbReference>
<organism evidence="1 2">
    <name type="scientific">Salinithrix halophila</name>
    <dbReference type="NCBI Taxonomy" id="1485204"/>
    <lineage>
        <taxon>Bacteria</taxon>
        <taxon>Bacillati</taxon>
        <taxon>Bacillota</taxon>
        <taxon>Bacilli</taxon>
        <taxon>Bacillales</taxon>
        <taxon>Thermoactinomycetaceae</taxon>
        <taxon>Salinithrix</taxon>
    </lineage>
</organism>
<dbReference type="EMBL" id="JBHSAP010000010">
    <property type="protein sequence ID" value="MFC4077176.1"/>
    <property type="molecule type" value="Genomic_DNA"/>
</dbReference>
<feature type="non-terminal residue" evidence="1">
    <location>
        <position position="94"/>
    </location>
</feature>
<evidence type="ECO:0000313" key="1">
    <source>
        <dbReference type="EMBL" id="MFC4077176.1"/>
    </source>
</evidence>
<dbReference type="RefSeq" id="WP_380704849.1">
    <property type="nucleotide sequence ID" value="NZ_JBHSAP010000010.1"/>
</dbReference>
<sequence>MGITEETRRESYENIKGTVAGRQAIVLQELKKCPRLTANELALRLYKQGIIPRPERNFVHPRLTELVEDGRAAVADKRTCTVSGKCCAVYVATG</sequence>
<keyword evidence="2" id="KW-1185">Reference proteome</keyword>
<comment type="caution">
    <text evidence="1">The sequence shown here is derived from an EMBL/GenBank/DDBJ whole genome shotgun (WGS) entry which is preliminary data.</text>
</comment>
<accession>A0ABV8JEI7</accession>
<name>A0ABV8JEI7_9BACL</name>
<evidence type="ECO:0000313" key="2">
    <source>
        <dbReference type="Proteomes" id="UP001595843"/>
    </source>
</evidence>